<sequence>MTRRWEVVKWHRGRGESGVLWFMTGPFPRRTGPLTAVTVLSTKPDNPALKYGRSRAENGWFGVSAGGAGVRRGACGDGCRPLDALLWAADTVVILGAMFGMDAT</sequence>
<evidence type="ECO:0000313" key="2">
    <source>
        <dbReference type="Proteomes" id="UP000656881"/>
    </source>
</evidence>
<gene>
    <name evidence="1" type="ORF">GCM10012286_68020</name>
</gene>
<evidence type="ECO:0000313" key="1">
    <source>
        <dbReference type="EMBL" id="GGO55568.1"/>
    </source>
</evidence>
<keyword evidence="2" id="KW-1185">Reference proteome</keyword>
<name>A0ABQ2MN00_9ACTN</name>
<dbReference type="Proteomes" id="UP000656881">
    <property type="component" value="Unassembled WGS sequence"/>
</dbReference>
<comment type="caution">
    <text evidence="1">The sequence shown here is derived from an EMBL/GenBank/DDBJ whole genome shotgun (WGS) entry which is preliminary data.</text>
</comment>
<accession>A0ABQ2MN00</accession>
<proteinExistence type="predicted"/>
<protein>
    <submittedName>
        <fullName evidence="1">Uncharacterized protein</fullName>
    </submittedName>
</protein>
<reference evidence="2" key="1">
    <citation type="journal article" date="2019" name="Int. J. Syst. Evol. Microbiol.">
        <title>The Global Catalogue of Microorganisms (GCM) 10K type strain sequencing project: providing services to taxonomists for standard genome sequencing and annotation.</title>
        <authorList>
            <consortium name="The Broad Institute Genomics Platform"/>
            <consortium name="The Broad Institute Genome Sequencing Center for Infectious Disease"/>
            <person name="Wu L."/>
            <person name="Ma J."/>
        </authorList>
    </citation>
    <scope>NUCLEOTIDE SEQUENCE [LARGE SCALE GENOMIC DNA]</scope>
    <source>
        <strain evidence="2">CGMCC 4.7349</strain>
    </source>
</reference>
<dbReference type="EMBL" id="BMNG01000017">
    <property type="protein sequence ID" value="GGO55568.1"/>
    <property type="molecule type" value="Genomic_DNA"/>
</dbReference>
<organism evidence="1 2">
    <name type="scientific">Streptomyces lasiicapitis</name>
    <dbReference type="NCBI Taxonomy" id="1923961"/>
    <lineage>
        <taxon>Bacteria</taxon>
        <taxon>Bacillati</taxon>
        <taxon>Actinomycetota</taxon>
        <taxon>Actinomycetes</taxon>
        <taxon>Kitasatosporales</taxon>
        <taxon>Streptomycetaceae</taxon>
        <taxon>Streptomyces</taxon>
    </lineage>
</organism>